<gene>
    <name evidence="1" type="ORF">GA0070622_1226</name>
</gene>
<dbReference type="OrthoDB" id="3530961at2"/>
<reference evidence="2" key="1">
    <citation type="submission" date="2016-06" db="EMBL/GenBank/DDBJ databases">
        <authorList>
            <person name="Varghese N."/>
            <person name="Submissions Spin"/>
        </authorList>
    </citation>
    <scope>NUCLEOTIDE SEQUENCE [LARGE SCALE GENOMIC DNA]</scope>
    <source>
        <strain evidence="2">DSM 45794</strain>
    </source>
</reference>
<accession>A0A1A9B5B5</accession>
<evidence type="ECO:0000313" key="1">
    <source>
        <dbReference type="EMBL" id="SBT64256.1"/>
    </source>
</evidence>
<keyword evidence="2" id="KW-1185">Reference proteome</keyword>
<dbReference type="EMBL" id="FLRH01000003">
    <property type="protein sequence ID" value="SBT64256.1"/>
    <property type="molecule type" value="Genomic_DNA"/>
</dbReference>
<dbReference type="RefSeq" id="WP_141684534.1">
    <property type="nucleotide sequence ID" value="NZ_FLRH01000003.1"/>
</dbReference>
<organism evidence="1 2">
    <name type="scientific">Micromonospora sediminicola</name>
    <dbReference type="NCBI Taxonomy" id="946078"/>
    <lineage>
        <taxon>Bacteria</taxon>
        <taxon>Bacillati</taxon>
        <taxon>Actinomycetota</taxon>
        <taxon>Actinomycetes</taxon>
        <taxon>Micromonosporales</taxon>
        <taxon>Micromonosporaceae</taxon>
        <taxon>Micromonospora</taxon>
    </lineage>
</organism>
<evidence type="ECO:0000313" key="2">
    <source>
        <dbReference type="Proteomes" id="UP000199558"/>
    </source>
</evidence>
<dbReference type="Proteomes" id="UP000199558">
    <property type="component" value="Unassembled WGS sequence"/>
</dbReference>
<proteinExistence type="predicted"/>
<protein>
    <submittedName>
        <fullName evidence="1">Uncharacterized protein</fullName>
    </submittedName>
</protein>
<sequence>MTNVPATPEVAQLPTMPGCGEPAAKRLEIYRSGHGRTFAELAGTVNVCRNHVDAVAPALGDNFLLLPLDDDVSERPCGSGMDFAGDRPEPLAARCRAAYPDYGRVHDVDRAHADALAVEEPKPAPAMVEAAGQAAVLRIARANMLREISRLCYAVDSEALPAPRAVRFDKFTHAAQLDFDTEDEAIAWAARLGAEQGTLRSARHFALVGATGYHAIVVWRGVCVDLVSVATVEIEPAVGAAPAAEVQAEVDALPVPPEHYQVGGSVGGPGENSVECACGLVFDGFDTHAGAMAFLDRHIADPEPASLAGGAS</sequence>
<dbReference type="STRING" id="946078.GA0070622_1226"/>
<dbReference type="AlphaFoldDB" id="A0A1A9B5B5"/>
<name>A0A1A9B5B5_9ACTN</name>